<dbReference type="KEGG" id="vg:26643685"/>
<accession>F8SK30</accession>
<protein>
    <submittedName>
        <fullName evidence="1">Uncharacterized protein 157</fullName>
    </submittedName>
</protein>
<dbReference type="RefSeq" id="YP_009217236.1">
    <property type="nucleotide sequence ID" value="NC_028999.1"/>
</dbReference>
<evidence type="ECO:0000313" key="1">
    <source>
        <dbReference type="EMBL" id="AEH03580.1"/>
    </source>
</evidence>
<proteinExistence type="predicted"/>
<name>F8SK30_BPPA3</name>
<dbReference type="EMBL" id="HQ630627">
    <property type="protein sequence ID" value="AEH03580.1"/>
    <property type="molecule type" value="Genomic_DNA"/>
</dbReference>
<evidence type="ECO:0000313" key="2">
    <source>
        <dbReference type="Proteomes" id="UP000008388"/>
    </source>
</evidence>
<dbReference type="Proteomes" id="UP000008388">
    <property type="component" value="Segment"/>
</dbReference>
<sequence length="161" mass="18446">MYKHYDPLTEAELETLLTLKDQVPFKIATSYKRRMGENGNKALSIYNYSKWFEWTKPQRELFKEGFSNDALDKAVQGWFLELPAGKGFLDRMTTWVDKPGSGTIIATALKDQDILLDDKSVHLKKGEQIGFHLSTIHQIAPSKEGQLWACIMVRGDHEKLT</sequence>
<keyword evidence="2" id="KW-1185">Reference proteome</keyword>
<dbReference type="OrthoDB" id="26140at10239"/>
<organismHost>
    <name type="scientific">Pseudomonas aeruginosa</name>
    <dbReference type="NCBI Taxonomy" id="287"/>
</organismHost>
<organism evidence="1 2">
    <name type="scientific">Pseudomonas phage PhiPA3</name>
    <name type="common">Pseudomonas aeruginosa phage PhiPA3</name>
    <dbReference type="NCBI Taxonomy" id="998086"/>
    <lineage>
        <taxon>Viruses</taxon>
        <taxon>Duplodnaviria</taxon>
        <taxon>Heunggongvirae</taxon>
        <taxon>Uroviricota</taxon>
        <taxon>Caudoviricetes</taxon>
        <taxon>Chimalliviridae</taxon>
        <taxon>Miltoncavirus</taxon>
        <taxon>Miltoncavirus PhiPA3</taxon>
    </lineage>
</organism>
<reference evidence="1 2" key="1">
    <citation type="journal article" date="2011" name="Microbiology">
        <title>The Pseudomonas aeruginosa generalized transducing phage phiPA3 is a new member of the phiKZ-like group of 'jumbo' phages, and infects model laboratory strains and clinical isolates from cystic fibrosis patients.</title>
        <authorList>
            <person name="Monson R."/>
            <person name="Foulds I."/>
            <person name="Foweraker J."/>
            <person name="Welch M."/>
            <person name="Salmond G.P."/>
        </authorList>
    </citation>
    <scope>NUCLEOTIDE SEQUENCE [LARGE SCALE GENOMIC DNA]</scope>
</reference>
<dbReference type="GeneID" id="26643685"/>
<gene>
    <name evidence="1" type="primary">157</name>
</gene>